<proteinExistence type="inferred from homology"/>
<feature type="repeat" description="WD" evidence="4">
    <location>
        <begin position="244"/>
        <end position="284"/>
    </location>
</feature>
<dbReference type="InterPro" id="IPR015943">
    <property type="entry name" value="WD40/YVTN_repeat-like_dom_sf"/>
</dbReference>
<accession>A0A7S3NE89</accession>
<dbReference type="Pfam" id="PF00400">
    <property type="entry name" value="WD40"/>
    <property type="match status" value="7"/>
</dbReference>
<reference evidence="5" key="1">
    <citation type="submission" date="2021-01" db="EMBL/GenBank/DDBJ databases">
        <authorList>
            <person name="Corre E."/>
            <person name="Pelletier E."/>
            <person name="Niang G."/>
            <person name="Scheremetjew M."/>
            <person name="Finn R."/>
            <person name="Kale V."/>
            <person name="Holt S."/>
            <person name="Cochrane G."/>
            <person name="Meng A."/>
            <person name="Brown T."/>
            <person name="Cohen L."/>
        </authorList>
    </citation>
    <scope>NUCLEOTIDE SEQUENCE</scope>
    <source>
        <strain evidence="5">FSP1.4</strain>
    </source>
</reference>
<dbReference type="PRINTS" id="PR00320">
    <property type="entry name" value="GPROTEINBRPT"/>
</dbReference>
<dbReference type="PANTHER" id="PTHR19868">
    <property type="entry name" value="RECEPTOR FOR ACTIVATED PROTEIN KINASE C RACK1"/>
    <property type="match status" value="1"/>
</dbReference>
<dbReference type="GO" id="GO:0045182">
    <property type="term" value="F:translation regulator activity"/>
    <property type="evidence" value="ECO:0007669"/>
    <property type="project" value="InterPro"/>
</dbReference>
<keyword evidence="2 4" id="KW-0853">WD repeat</keyword>
<keyword evidence="3" id="KW-0677">Repeat</keyword>
<feature type="repeat" description="WD" evidence="4">
    <location>
        <begin position="74"/>
        <end position="115"/>
    </location>
</feature>
<organism evidence="5">
    <name type="scientific">Euplotes harpa</name>
    <dbReference type="NCBI Taxonomy" id="151035"/>
    <lineage>
        <taxon>Eukaryota</taxon>
        <taxon>Sar</taxon>
        <taxon>Alveolata</taxon>
        <taxon>Ciliophora</taxon>
        <taxon>Intramacronucleata</taxon>
        <taxon>Spirotrichea</taxon>
        <taxon>Hypotrichia</taxon>
        <taxon>Euplotida</taxon>
        <taxon>Euplotidae</taxon>
        <taxon>Euplotes</taxon>
    </lineage>
</organism>
<dbReference type="GO" id="GO:0043022">
    <property type="term" value="F:ribosome binding"/>
    <property type="evidence" value="ECO:0007669"/>
    <property type="project" value="InterPro"/>
</dbReference>
<dbReference type="FunFam" id="2.130.10.10:FF:000615">
    <property type="entry name" value="Receptor for activated C kinase 1"/>
    <property type="match status" value="1"/>
</dbReference>
<comment type="similarity">
    <text evidence="1">Belongs to the WD repeat G protein beta family. Ribosomal protein RACK1 subfamily.</text>
</comment>
<evidence type="ECO:0000313" key="5">
    <source>
        <dbReference type="EMBL" id="CAE0356005.1"/>
    </source>
</evidence>
<gene>
    <name evidence="5" type="ORF">EHAR0213_LOCUS14922</name>
</gene>
<name>A0A7S3NE89_9SPIT</name>
<dbReference type="CDD" id="cd00200">
    <property type="entry name" value="WD40"/>
    <property type="match status" value="1"/>
</dbReference>
<evidence type="ECO:0000256" key="1">
    <source>
        <dbReference type="ARBA" id="ARBA00007253"/>
    </source>
</evidence>
<evidence type="ECO:0000256" key="2">
    <source>
        <dbReference type="ARBA" id="ARBA00022574"/>
    </source>
</evidence>
<feature type="repeat" description="WD" evidence="4">
    <location>
        <begin position="203"/>
        <end position="244"/>
    </location>
</feature>
<dbReference type="PROSITE" id="PS50294">
    <property type="entry name" value="WD_REPEATS_REGION"/>
    <property type="match status" value="4"/>
</dbReference>
<dbReference type="SMART" id="SM00320">
    <property type="entry name" value="WD40"/>
    <property type="match status" value="7"/>
</dbReference>
<dbReference type="Gene3D" id="2.130.10.10">
    <property type="entry name" value="YVTN repeat-like/Quinoprotein amine dehydrogenase"/>
    <property type="match status" value="1"/>
</dbReference>
<sequence length="350" mass="39804">MAAEVSETLQYRGYLKAHNDWVTSIRVGVEKTESGAEREFVISGSRDKTVIAWEITPKDSTDEDLEWGKARRVYKSHSHFVQDMCLSQDSRYCLTASWDKTLRLWDLESGKSTVTFVDHEKDVLSCSFSADNRQIASGGMDKTIKIWNTVGQCKYTVQDDAHTDWVSCVRFSPETKNPVLATASWDGTIKVWDSNTMSLKNTFNGHTNAVLSLDFASRSNYLASGGKDGNIMLWNVNEGSFLKHKEHNASINQVLFSPVKYWIVAATDNGILVWNLPKDKIIARLTVQEDENEEFKLEREDEDDEEKEKDKKLKTKRDVACTSLAWSREGNLLFAGFTDNLIRVYEVVKV</sequence>
<dbReference type="AlphaFoldDB" id="A0A7S3NE89"/>
<dbReference type="InterPro" id="IPR019775">
    <property type="entry name" value="WD40_repeat_CS"/>
</dbReference>
<dbReference type="InterPro" id="IPR036322">
    <property type="entry name" value="WD40_repeat_dom_sf"/>
</dbReference>
<dbReference type="InterPro" id="IPR001680">
    <property type="entry name" value="WD40_rpt"/>
</dbReference>
<dbReference type="PROSITE" id="PS50082">
    <property type="entry name" value="WD_REPEATS_2"/>
    <property type="match status" value="5"/>
</dbReference>
<evidence type="ECO:0000256" key="3">
    <source>
        <dbReference type="ARBA" id="ARBA00022737"/>
    </source>
</evidence>
<dbReference type="InterPro" id="IPR020472">
    <property type="entry name" value="WD40_PAC1"/>
</dbReference>
<dbReference type="PROSITE" id="PS00678">
    <property type="entry name" value="WD_REPEATS_1"/>
    <property type="match status" value="1"/>
</dbReference>
<feature type="repeat" description="WD" evidence="4">
    <location>
        <begin position="159"/>
        <end position="202"/>
    </location>
</feature>
<dbReference type="InterPro" id="IPR045223">
    <property type="entry name" value="RACK1-like"/>
</dbReference>
<dbReference type="EMBL" id="HBII01035578">
    <property type="protein sequence ID" value="CAE0356005.1"/>
    <property type="molecule type" value="Transcribed_RNA"/>
</dbReference>
<evidence type="ECO:0000256" key="4">
    <source>
        <dbReference type="PROSITE-ProRule" id="PRU00221"/>
    </source>
</evidence>
<dbReference type="SUPFAM" id="SSF50978">
    <property type="entry name" value="WD40 repeat-like"/>
    <property type="match status" value="1"/>
</dbReference>
<feature type="repeat" description="WD" evidence="4">
    <location>
        <begin position="116"/>
        <end position="148"/>
    </location>
</feature>
<protein>
    <submittedName>
        <fullName evidence="5">Uncharacterized protein</fullName>
    </submittedName>
</protein>